<gene>
    <name evidence="1" type="ORF">KHA90_22805</name>
</gene>
<organism evidence="1 2">
    <name type="scientific">Flavobacterium psychroterrae</name>
    <dbReference type="NCBI Taxonomy" id="2133767"/>
    <lineage>
        <taxon>Bacteria</taxon>
        <taxon>Pseudomonadati</taxon>
        <taxon>Bacteroidota</taxon>
        <taxon>Flavobacteriia</taxon>
        <taxon>Flavobacteriales</taxon>
        <taxon>Flavobacteriaceae</taxon>
        <taxon>Flavobacterium</taxon>
    </lineage>
</organism>
<name>A0ABS5PI88_9FLAO</name>
<dbReference type="EMBL" id="JAGYVZ010000035">
    <property type="protein sequence ID" value="MBS7233851.1"/>
    <property type="molecule type" value="Genomic_DNA"/>
</dbReference>
<dbReference type="Pfam" id="PF10504">
    <property type="entry name" value="DUF2452"/>
    <property type="match status" value="1"/>
</dbReference>
<reference evidence="1 2" key="1">
    <citation type="journal article" date="2018" name="Int. J. Syst. Evol. Microbiol.">
        <title>Flavobacterium chryseum sp. nov. and Flavobacterium psychroterrae sp. nov., novel environmental bacteria isolated from Antarctica.</title>
        <authorList>
            <person name="Kralova S."/>
            <person name="Svec P."/>
            <person name="Busse H.J."/>
            <person name="Stankova E."/>
            <person name="Vaczi P."/>
            <person name="Sedlacek I."/>
        </authorList>
    </citation>
    <scope>NUCLEOTIDE SEQUENCE [LARGE SCALE GENOMIC DNA]</scope>
    <source>
        <strain evidence="1 2">CCM 8827</strain>
    </source>
</reference>
<keyword evidence="2" id="KW-1185">Reference proteome</keyword>
<accession>A0ABS5PI88</accession>
<evidence type="ECO:0000313" key="1">
    <source>
        <dbReference type="EMBL" id="MBS7233851.1"/>
    </source>
</evidence>
<comment type="caution">
    <text evidence="1">The sequence shown here is derived from an EMBL/GenBank/DDBJ whole genome shotgun (WGS) entry which is preliminary data.</text>
</comment>
<evidence type="ECO:0000313" key="2">
    <source>
        <dbReference type="Proteomes" id="UP000722625"/>
    </source>
</evidence>
<dbReference type="InterPro" id="IPR019534">
    <property type="entry name" value="DUF2452"/>
</dbReference>
<protein>
    <submittedName>
        <fullName evidence="1">DUF2452 domain-containing protein</fullName>
    </submittedName>
</protein>
<dbReference type="Proteomes" id="UP000722625">
    <property type="component" value="Unassembled WGS sequence"/>
</dbReference>
<proteinExistence type="predicted"/>
<sequence>MKNDKPDNVVFSNEHGYNASVLPYATSLGAPVIKADDLTGWKNMGINKVNKEFESKFKELKMQYQDLIEEFQWNELVYNARFSFEPIVGEIYHLYKDADGFDFLSLIGPQEWNKEHIATFRLNSDKKWILIDLKNSTNEKQNKF</sequence>